<dbReference type="EMBL" id="MPTD01000002">
    <property type="protein sequence ID" value="OMD55314.1"/>
    <property type="molecule type" value="Genomic_DNA"/>
</dbReference>
<gene>
    <name evidence="1" type="ORF">BSK51_04475</name>
</gene>
<protein>
    <submittedName>
        <fullName evidence="1">Uncharacterized protein</fullName>
    </submittedName>
</protein>
<dbReference type="Proteomes" id="UP000187313">
    <property type="component" value="Unassembled WGS sequence"/>
</dbReference>
<proteinExistence type="predicted"/>
<comment type="caution">
    <text evidence="1">The sequence shown here is derived from an EMBL/GenBank/DDBJ whole genome shotgun (WGS) entry which is preliminary data.</text>
</comment>
<evidence type="ECO:0000313" key="1">
    <source>
        <dbReference type="EMBL" id="OMD55314.1"/>
    </source>
</evidence>
<keyword evidence="2" id="KW-1185">Reference proteome</keyword>
<reference evidence="1 2" key="1">
    <citation type="submission" date="2016-10" db="EMBL/GenBank/DDBJ databases">
        <title>Paenibacillus species isolates.</title>
        <authorList>
            <person name="Beno S.M."/>
        </authorList>
    </citation>
    <scope>NUCLEOTIDE SEQUENCE [LARGE SCALE GENOMIC DNA]</scope>
    <source>
        <strain evidence="1 2">FSL R5-0923</strain>
    </source>
</reference>
<organism evidence="1 2">
    <name type="scientific">Paenibacillus odorifer</name>
    <dbReference type="NCBI Taxonomy" id="189426"/>
    <lineage>
        <taxon>Bacteria</taxon>
        <taxon>Bacillati</taxon>
        <taxon>Bacillota</taxon>
        <taxon>Bacilli</taxon>
        <taxon>Bacillales</taxon>
        <taxon>Paenibacillaceae</taxon>
        <taxon>Paenibacillus</taxon>
    </lineage>
</organism>
<evidence type="ECO:0000313" key="2">
    <source>
        <dbReference type="Proteomes" id="UP000187313"/>
    </source>
</evidence>
<dbReference type="RefSeq" id="WP_076298355.1">
    <property type="nucleotide sequence ID" value="NZ_MPTD01000002.1"/>
</dbReference>
<name>A0ABX3HVC6_9BACL</name>
<sequence>MIFKGSLHEYKIYLKKTIFKYENFFENAWVAEHIQLKDYGQFAEIGLGNYSILHAGETTDWNEFPLKFVDGSILMIAQSLEKIGNRKYEISISNIAFVKVDEGNVRYIFHYDKVMEMADHPDNHLQFEFDKTIDTPRFDTYRYVELEEILSMIVRDRLIV</sequence>
<accession>A0ABX3HVC6</accession>